<gene>
    <name evidence="1" type="ORF">I6I10_02150</name>
</gene>
<reference evidence="1 2" key="1">
    <citation type="submission" date="2020-12" db="EMBL/GenBank/DDBJ databases">
        <title>FDA dAtabase for Regulatory Grade micrObial Sequences (FDA-ARGOS): Supporting development and validation of Infectious Disease Dx tests.</title>
        <authorList>
            <person name="Sproer C."/>
            <person name="Gronow S."/>
            <person name="Severitt S."/>
            <person name="Schroder I."/>
            <person name="Tallon L."/>
            <person name="Sadzewicz L."/>
            <person name="Zhao X."/>
            <person name="Boylan J."/>
            <person name="Ott S."/>
            <person name="Bowen H."/>
            <person name="Vavikolanu K."/>
            <person name="Mehta A."/>
            <person name="Aluvathingal J."/>
            <person name="Nadendla S."/>
            <person name="Lowell S."/>
            <person name="Myers T."/>
            <person name="Yan Y."/>
            <person name="Sichtig H."/>
        </authorList>
    </citation>
    <scope>NUCLEOTIDE SEQUENCE [LARGE SCALE GENOMIC DNA]</scope>
    <source>
        <strain evidence="1 2">FDAARGOS_1053</strain>
    </source>
</reference>
<organism evidence="1 2">
    <name type="scientific">Corynebacterium glucuronolyticum</name>
    <dbReference type="NCBI Taxonomy" id="39791"/>
    <lineage>
        <taxon>Bacteria</taxon>
        <taxon>Bacillati</taxon>
        <taxon>Actinomycetota</taxon>
        <taxon>Actinomycetes</taxon>
        <taxon>Mycobacteriales</taxon>
        <taxon>Corynebacteriaceae</taxon>
        <taxon>Corynebacterium</taxon>
    </lineage>
</organism>
<sequence length="61" mass="6377">MAPAEDGVETGVIGKHGEPWEVHAVADNTDVLKTGAQLLDLDVSTGRTLDGKPHGPCRTGR</sequence>
<dbReference type="EMBL" id="CP066007">
    <property type="protein sequence ID" value="QQB46766.1"/>
    <property type="molecule type" value="Genomic_DNA"/>
</dbReference>
<dbReference type="Proteomes" id="UP000596145">
    <property type="component" value="Chromosome"/>
</dbReference>
<name>A0A7T4EG47_9CORY</name>
<dbReference type="AlphaFoldDB" id="A0A7T4EG47"/>
<proteinExistence type="predicted"/>
<evidence type="ECO:0000313" key="1">
    <source>
        <dbReference type="EMBL" id="QQB46766.1"/>
    </source>
</evidence>
<dbReference type="RefSeq" id="WP_143336880.1">
    <property type="nucleotide sequence ID" value="NZ_CP066007.1"/>
</dbReference>
<accession>A0A7T4EG47</accession>
<protein>
    <submittedName>
        <fullName evidence="1">Uncharacterized protein</fullName>
    </submittedName>
</protein>
<evidence type="ECO:0000313" key="2">
    <source>
        <dbReference type="Proteomes" id="UP000596145"/>
    </source>
</evidence>